<comment type="caution">
    <text evidence="3">The sequence shown here is derived from an EMBL/GenBank/DDBJ whole genome shotgun (WGS) entry which is preliminary data.</text>
</comment>
<evidence type="ECO:0000313" key="3">
    <source>
        <dbReference type="EMBL" id="MBB5080306.1"/>
    </source>
</evidence>
<accession>A0A7W8EIA1</accession>
<name>A0A7W8EIA1_9ACTN</name>
<dbReference type="EMBL" id="JACHIN010000008">
    <property type="protein sequence ID" value="MBB5080306.1"/>
    <property type="molecule type" value="Genomic_DNA"/>
</dbReference>
<sequence>MNITKKIVIAGAGAVVLLAGGGVAYASVNAPVAPKVGVEQAIDIAKKQVPGAWVRSADHDDDGTWDVELIKDGTEHELELDAASGKVLKNRTEKADDDD</sequence>
<dbReference type="Gene3D" id="3.10.450.40">
    <property type="match status" value="1"/>
</dbReference>
<dbReference type="Pfam" id="PF03413">
    <property type="entry name" value="PepSY"/>
    <property type="match status" value="1"/>
</dbReference>
<evidence type="ECO:0000256" key="1">
    <source>
        <dbReference type="SAM" id="SignalP"/>
    </source>
</evidence>
<feature type="chain" id="PRO_5030568435" evidence="1">
    <location>
        <begin position="27"/>
        <end position="99"/>
    </location>
</feature>
<gene>
    <name evidence="3" type="ORF">HNR40_005793</name>
</gene>
<protein>
    <submittedName>
        <fullName evidence="3">Putative membrane protein YkoI</fullName>
    </submittedName>
</protein>
<dbReference type="InterPro" id="IPR025711">
    <property type="entry name" value="PepSY"/>
</dbReference>
<feature type="signal peptide" evidence="1">
    <location>
        <begin position="1"/>
        <end position="26"/>
    </location>
</feature>
<dbReference type="AlphaFoldDB" id="A0A7W8EIA1"/>
<feature type="domain" description="PepSY" evidence="2">
    <location>
        <begin position="35"/>
        <end position="89"/>
    </location>
</feature>
<evidence type="ECO:0000259" key="2">
    <source>
        <dbReference type="Pfam" id="PF03413"/>
    </source>
</evidence>
<organism evidence="3 4">
    <name type="scientific">Nonomuraea endophytica</name>
    <dbReference type="NCBI Taxonomy" id="714136"/>
    <lineage>
        <taxon>Bacteria</taxon>
        <taxon>Bacillati</taxon>
        <taxon>Actinomycetota</taxon>
        <taxon>Actinomycetes</taxon>
        <taxon>Streptosporangiales</taxon>
        <taxon>Streptosporangiaceae</taxon>
        <taxon>Nonomuraea</taxon>
    </lineage>
</organism>
<evidence type="ECO:0000313" key="4">
    <source>
        <dbReference type="Proteomes" id="UP000568380"/>
    </source>
</evidence>
<proteinExistence type="predicted"/>
<dbReference type="Proteomes" id="UP000568380">
    <property type="component" value="Unassembled WGS sequence"/>
</dbReference>
<keyword evidence="1" id="KW-0732">Signal</keyword>
<reference evidence="3 4" key="1">
    <citation type="submission" date="2020-08" db="EMBL/GenBank/DDBJ databases">
        <title>Genomic Encyclopedia of Type Strains, Phase IV (KMG-IV): sequencing the most valuable type-strain genomes for metagenomic binning, comparative biology and taxonomic classification.</title>
        <authorList>
            <person name="Goeker M."/>
        </authorList>
    </citation>
    <scope>NUCLEOTIDE SEQUENCE [LARGE SCALE GENOMIC DNA]</scope>
    <source>
        <strain evidence="3 4">DSM 45385</strain>
    </source>
</reference>
<keyword evidence="4" id="KW-1185">Reference proteome</keyword>
<dbReference type="RefSeq" id="WP_184966682.1">
    <property type="nucleotide sequence ID" value="NZ_JACHIN010000008.1"/>
</dbReference>